<evidence type="ECO:0000313" key="1">
    <source>
        <dbReference type="EMBL" id="KAJ7734083.1"/>
    </source>
</evidence>
<keyword evidence="2" id="KW-1185">Reference proteome</keyword>
<organism evidence="1 2">
    <name type="scientific">Mycena metata</name>
    <dbReference type="NCBI Taxonomy" id="1033252"/>
    <lineage>
        <taxon>Eukaryota</taxon>
        <taxon>Fungi</taxon>
        <taxon>Dikarya</taxon>
        <taxon>Basidiomycota</taxon>
        <taxon>Agaricomycotina</taxon>
        <taxon>Agaricomycetes</taxon>
        <taxon>Agaricomycetidae</taxon>
        <taxon>Agaricales</taxon>
        <taxon>Marasmiineae</taxon>
        <taxon>Mycenaceae</taxon>
        <taxon>Mycena</taxon>
    </lineage>
</organism>
<gene>
    <name evidence="1" type="ORF">B0H16DRAFT_1578225</name>
</gene>
<protein>
    <submittedName>
        <fullName evidence="1">Uncharacterized protein</fullName>
    </submittedName>
</protein>
<dbReference type="EMBL" id="JARKIB010000134">
    <property type="protein sequence ID" value="KAJ7734083.1"/>
    <property type="molecule type" value="Genomic_DNA"/>
</dbReference>
<reference evidence="1" key="1">
    <citation type="submission" date="2023-03" db="EMBL/GenBank/DDBJ databases">
        <title>Massive genome expansion in bonnet fungi (Mycena s.s.) driven by repeated elements and novel gene families across ecological guilds.</title>
        <authorList>
            <consortium name="Lawrence Berkeley National Laboratory"/>
            <person name="Harder C.B."/>
            <person name="Miyauchi S."/>
            <person name="Viragh M."/>
            <person name="Kuo A."/>
            <person name="Thoen E."/>
            <person name="Andreopoulos B."/>
            <person name="Lu D."/>
            <person name="Skrede I."/>
            <person name="Drula E."/>
            <person name="Henrissat B."/>
            <person name="Morin E."/>
            <person name="Kohler A."/>
            <person name="Barry K."/>
            <person name="LaButti K."/>
            <person name="Morin E."/>
            <person name="Salamov A."/>
            <person name="Lipzen A."/>
            <person name="Mereny Z."/>
            <person name="Hegedus B."/>
            <person name="Baldrian P."/>
            <person name="Stursova M."/>
            <person name="Weitz H."/>
            <person name="Taylor A."/>
            <person name="Grigoriev I.V."/>
            <person name="Nagy L.G."/>
            <person name="Martin F."/>
            <person name="Kauserud H."/>
        </authorList>
    </citation>
    <scope>NUCLEOTIDE SEQUENCE</scope>
    <source>
        <strain evidence="1">CBHHK182m</strain>
    </source>
</reference>
<sequence>MNHRLSGSSSIRCTQAQRILHRQNSPYIQPSNRPQDWIVLPLLARHVSVFSVQKKDDKLTLNFRGYSTHLKSGIISSLRPENIKSSDFVDVSGGTTSYLTFSTSGRDTSFAYKKVKDQIPFPTRALGYFYYRSSTIWTPLAGSLRLRIDSDNTHGADLLLPSGLPWQVWLPQIALHKRYHGVLKKLRKEGLVSQEEVSMCRRVFRDCGKLSAEKLIFSFGQPFALSMQQTELRLRIVGRSSHGPCTALFVKQRLFGDPAPRYPFTGQILACLELSPDKTRVFIRVTKIVEPIVCCEAGYKGRVVAPEEGELLSYINPRSPSSQPVPWSLKVDDPYATAAANALQLLL</sequence>
<dbReference type="Proteomes" id="UP001215598">
    <property type="component" value="Unassembled WGS sequence"/>
</dbReference>
<evidence type="ECO:0000313" key="2">
    <source>
        <dbReference type="Proteomes" id="UP001215598"/>
    </source>
</evidence>
<accession>A0AAD7MVI5</accession>
<name>A0AAD7MVI5_9AGAR</name>
<comment type="caution">
    <text evidence="1">The sequence shown here is derived from an EMBL/GenBank/DDBJ whole genome shotgun (WGS) entry which is preliminary data.</text>
</comment>
<proteinExistence type="predicted"/>
<dbReference type="AlphaFoldDB" id="A0AAD7MVI5"/>